<evidence type="ECO:0000313" key="2">
    <source>
        <dbReference type="EMBL" id="RCN35558.1"/>
    </source>
</evidence>
<dbReference type="Proteomes" id="UP000252519">
    <property type="component" value="Unassembled WGS sequence"/>
</dbReference>
<feature type="region of interest" description="Disordered" evidence="1">
    <location>
        <begin position="259"/>
        <end position="279"/>
    </location>
</feature>
<keyword evidence="3" id="KW-1185">Reference proteome</keyword>
<proteinExistence type="predicted"/>
<accession>A0A368FVQ8</accession>
<evidence type="ECO:0000256" key="1">
    <source>
        <dbReference type="SAM" id="MobiDB-lite"/>
    </source>
</evidence>
<organism evidence="2 3">
    <name type="scientific">Ancylostoma caninum</name>
    <name type="common">Dog hookworm</name>
    <dbReference type="NCBI Taxonomy" id="29170"/>
    <lineage>
        <taxon>Eukaryota</taxon>
        <taxon>Metazoa</taxon>
        <taxon>Ecdysozoa</taxon>
        <taxon>Nematoda</taxon>
        <taxon>Chromadorea</taxon>
        <taxon>Rhabditida</taxon>
        <taxon>Rhabditina</taxon>
        <taxon>Rhabditomorpha</taxon>
        <taxon>Strongyloidea</taxon>
        <taxon>Ancylostomatidae</taxon>
        <taxon>Ancylostomatinae</taxon>
        <taxon>Ancylostoma</taxon>
    </lineage>
</organism>
<protein>
    <submittedName>
        <fullName evidence="2">Uncharacterized protein</fullName>
    </submittedName>
</protein>
<dbReference type="EMBL" id="JOJR01000649">
    <property type="protein sequence ID" value="RCN35558.1"/>
    <property type="molecule type" value="Genomic_DNA"/>
</dbReference>
<feature type="region of interest" description="Disordered" evidence="1">
    <location>
        <begin position="16"/>
        <end position="36"/>
    </location>
</feature>
<feature type="region of interest" description="Disordered" evidence="1">
    <location>
        <begin position="78"/>
        <end position="106"/>
    </location>
</feature>
<gene>
    <name evidence="2" type="ORF">ANCCAN_18580</name>
</gene>
<name>A0A368FVQ8_ANCCA</name>
<reference evidence="2 3" key="1">
    <citation type="submission" date="2014-10" db="EMBL/GenBank/DDBJ databases">
        <title>Draft genome of the hookworm Ancylostoma caninum.</title>
        <authorList>
            <person name="Mitreva M."/>
        </authorList>
    </citation>
    <scope>NUCLEOTIDE SEQUENCE [LARGE SCALE GENOMIC DNA]</scope>
    <source>
        <strain evidence="2 3">Baltimore</strain>
    </source>
</reference>
<feature type="region of interest" description="Disordered" evidence="1">
    <location>
        <begin position="321"/>
        <end position="341"/>
    </location>
</feature>
<dbReference type="AlphaFoldDB" id="A0A368FVQ8"/>
<evidence type="ECO:0000313" key="3">
    <source>
        <dbReference type="Proteomes" id="UP000252519"/>
    </source>
</evidence>
<comment type="caution">
    <text evidence="2">The sequence shown here is derived from an EMBL/GenBank/DDBJ whole genome shotgun (WGS) entry which is preliminary data.</text>
</comment>
<sequence>MSHLRNNQQQRERIVNNLGGEPRQNGGAFERARNPINPPMPPGNVVVDPVFVNPVPPLGNNVILNANPPLEDNIILHADPPMRNNRGPPVNVAPGPQRRRGRRGGNNQILQEVPLVQFPAIIPQAMFPPPPPPPAFVQPIIPIQVPSVLLQPPPVPVQAAYFPPFVPQAVVPVVQQPPPFRQQPFLNLDPDLLTNKKEHACSMGKERRNNVQAEAVKSIEIKLRDLCVRHPLGTVTCVVVVTMSHLRNNQQQRERIVNNFGGEPRQNGGAFERARNPINPPMPPGNVVVDPVFVNPVPPLGNNVIFNANPPLEENIILHADPPMRNNRGPPVNVAPGPQVS</sequence>